<dbReference type="EMBL" id="CP043316">
    <property type="protein sequence ID" value="QEK38609.1"/>
    <property type="molecule type" value="Genomic_DNA"/>
</dbReference>
<evidence type="ECO:0000256" key="4">
    <source>
        <dbReference type="ARBA" id="ARBA00022832"/>
    </source>
</evidence>
<keyword evidence="7 8" id="KW-0275">Fatty acid biosynthesis</keyword>
<evidence type="ECO:0000256" key="2">
    <source>
        <dbReference type="ARBA" id="ARBA00022679"/>
    </source>
</evidence>
<dbReference type="InterPro" id="IPR004568">
    <property type="entry name" value="Ppantetheine-prot_Trfase_dom"/>
</dbReference>
<keyword evidence="2 8" id="KW-0808">Transferase</keyword>
<dbReference type="NCBIfam" id="TIGR00556">
    <property type="entry name" value="pantethn_trn"/>
    <property type="match status" value="1"/>
</dbReference>
<keyword evidence="5 8" id="KW-0460">Magnesium</keyword>
<evidence type="ECO:0000256" key="6">
    <source>
        <dbReference type="ARBA" id="ARBA00023098"/>
    </source>
</evidence>
<keyword evidence="3 8" id="KW-0479">Metal-binding</keyword>
<dbReference type="Gene3D" id="3.90.470.20">
    <property type="entry name" value="4'-phosphopantetheinyl transferase domain"/>
    <property type="match status" value="1"/>
</dbReference>
<evidence type="ECO:0000313" key="11">
    <source>
        <dbReference type="Proteomes" id="UP000325004"/>
    </source>
</evidence>
<comment type="similarity">
    <text evidence="8">Belongs to the P-Pant transferase superfamily. AcpS family.</text>
</comment>
<protein>
    <recommendedName>
        <fullName evidence="8">Holo-[acyl-carrier-protein] synthase</fullName>
        <shortName evidence="8">Holo-ACP synthase</shortName>
        <ecNumber evidence="8">2.7.8.7</ecNumber>
    </recommendedName>
    <alternativeName>
        <fullName evidence="8">4'-phosphopantetheinyl transferase AcpS</fullName>
    </alternativeName>
</protein>
<comment type="subcellular location">
    <subcellularLocation>
        <location evidence="8">Cytoplasm</location>
    </subcellularLocation>
</comment>
<dbReference type="SUPFAM" id="SSF56214">
    <property type="entry name" value="4'-phosphopantetheinyl transferase"/>
    <property type="match status" value="1"/>
</dbReference>
<keyword evidence="4 8" id="KW-0276">Fatty acid metabolism</keyword>
<dbReference type="KEGG" id="cpri:FZC34_01660"/>
<evidence type="ECO:0000259" key="9">
    <source>
        <dbReference type="Pfam" id="PF01648"/>
    </source>
</evidence>
<dbReference type="RefSeq" id="WP_148971730.1">
    <property type="nucleotide sequence ID" value="NZ_CP043316.1"/>
</dbReference>
<organism evidence="10 11">
    <name type="scientific">Candidatus Cytomitobacter primus</name>
    <dbReference type="NCBI Taxonomy" id="2066024"/>
    <lineage>
        <taxon>Bacteria</taxon>
        <taxon>Pseudomonadati</taxon>
        <taxon>Pseudomonadota</taxon>
        <taxon>Alphaproteobacteria</taxon>
        <taxon>Holosporales</taxon>
        <taxon>Holosporaceae</taxon>
        <taxon>Candidatus Cytomitobacter</taxon>
    </lineage>
</organism>
<feature type="binding site" evidence="8">
    <location>
        <position position="8"/>
    </location>
    <ligand>
        <name>Mg(2+)</name>
        <dbReference type="ChEBI" id="CHEBI:18420"/>
    </ligand>
</feature>
<comment type="catalytic activity">
    <reaction evidence="8">
        <text>apo-[ACP] + CoA = holo-[ACP] + adenosine 3',5'-bisphosphate + H(+)</text>
        <dbReference type="Rhea" id="RHEA:12068"/>
        <dbReference type="Rhea" id="RHEA-COMP:9685"/>
        <dbReference type="Rhea" id="RHEA-COMP:9690"/>
        <dbReference type="ChEBI" id="CHEBI:15378"/>
        <dbReference type="ChEBI" id="CHEBI:29999"/>
        <dbReference type="ChEBI" id="CHEBI:57287"/>
        <dbReference type="ChEBI" id="CHEBI:58343"/>
        <dbReference type="ChEBI" id="CHEBI:64479"/>
        <dbReference type="EC" id="2.7.8.7"/>
    </reaction>
</comment>
<name>A0A5C0UFP1_9PROT</name>
<comment type="function">
    <text evidence="8">Transfers the 4'-phosphopantetheine moiety from coenzyme A to a Ser of acyl-carrier-protein.</text>
</comment>
<feature type="binding site" evidence="8">
    <location>
        <position position="78"/>
    </location>
    <ligand>
        <name>Mg(2+)</name>
        <dbReference type="ChEBI" id="CHEBI:18420"/>
    </ligand>
</feature>
<evidence type="ECO:0000256" key="1">
    <source>
        <dbReference type="ARBA" id="ARBA00022516"/>
    </source>
</evidence>
<dbReference type="Pfam" id="PF01648">
    <property type="entry name" value="ACPS"/>
    <property type="match status" value="1"/>
</dbReference>
<reference evidence="10 11" key="1">
    <citation type="submission" date="2019-08" db="EMBL/GenBank/DDBJ databases">
        <title>Highly reduced genomes of protist endosymbionts show evolutionary convergence.</title>
        <authorList>
            <person name="George E."/>
            <person name="Husnik F."/>
            <person name="Tashyreva D."/>
            <person name="Prokopchuk G."/>
            <person name="Horak A."/>
            <person name="Kwong W.K."/>
            <person name="Lukes J."/>
            <person name="Keeling P.J."/>
        </authorList>
    </citation>
    <scope>NUCLEOTIDE SEQUENCE [LARGE SCALE GENOMIC DNA]</scope>
    <source>
        <strain evidence="10">1604LC</strain>
    </source>
</reference>
<accession>A0A5C0UFP1</accession>
<sequence>MIIGIGIDLVNYNRIEILFNKYGEKLAAKILSDWEILKFNDKHIANHNDKSNIKNEASNLFYKNKLINLIAKKLAVTEAISKASSTGIGKYCRFHDLHLYNEISGKPQINVTGQTNQYLSKNNKYRIHISFSDEIIDAHKIVICNVILCNVE</sequence>
<feature type="domain" description="4'-phosphopantetheinyl transferase" evidence="9">
    <location>
        <begin position="4"/>
        <end position="122"/>
    </location>
</feature>
<dbReference type="GO" id="GO:0000287">
    <property type="term" value="F:magnesium ion binding"/>
    <property type="evidence" value="ECO:0007669"/>
    <property type="project" value="UniProtKB-UniRule"/>
</dbReference>
<dbReference type="EC" id="2.7.8.7" evidence="8"/>
<dbReference type="OrthoDB" id="517356at2"/>
<dbReference type="InterPro" id="IPR002582">
    <property type="entry name" value="ACPS"/>
</dbReference>
<evidence type="ECO:0000256" key="7">
    <source>
        <dbReference type="ARBA" id="ARBA00023160"/>
    </source>
</evidence>
<keyword evidence="8" id="KW-0963">Cytoplasm</keyword>
<keyword evidence="1 8" id="KW-0444">Lipid biosynthesis</keyword>
<dbReference type="InterPro" id="IPR037143">
    <property type="entry name" value="4-PPantetheinyl_Trfase_dom_sf"/>
</dbReference>
<comment type="cofactor">
    <cofactor evidence="8">
        <name>Mg(2+)</name>
        <dbReference type="ChEBI" id="CHEBI:18420"/>
    </cofactor>
</comment>
<dbReference type="GO" id="GO:0005737">
    <property type="term" value="C:cytoplasm"/>
    <property type="evidence" value="ECO:0007669"/>
    <property type="project" value="UniProtKB-SubCell"/>
</dbReference>
<proteinExistence type="inferred from homology"/>
<dbReference type="InterPro" id="IPR008278">
    <property type="entry name" value="4-PPantetheinyl_Trfase_dom"/>
</dbReference>
<dbReference type="GO" id="GO:0008897">
    <property type="term" value="F:holo-[acyl-carrier-protein] synthase activity"/>
    <property type="evidence" value="ECO:0007669"/>
    <property type="project" value="UniProtKB-UniRule"/>
</dbReference>
<evidence type="ECO:0000313" key="10">
    <source>
        <dbReference type="EMBL" id="QEK38609.1"/>
    </source>
</evidence>
<evidence type="ECO:0000256" key="8">
    <source>
        <dbReference type="HAMAP-Rule" id="MF_00101"/>
    </source>
</evidence>
<dbReference type="GO" id="GO:0006633">
    <property type="term" value="P:fatty acid biosynthetic process"/>
    <property type="evidence" value="ECO:0007669"/>
    <property type="project" value="UniProtKB-UniRule"/>
</dbReference>
<dbReference type="Proteomes" id="UP000325004">
    <property type="component" value="Chromosome"/>
</dbReference>
<dbReference type="AlphaFoldDB" id="A0A5C0UFP1"/>
<keyword evidence="11" id="KW-1185">Reference proteome</keyword>
<keyword evidence="6 8" id="KW-0443">Lipid metabolism</keyword>
<evidence type="ECO:0000256" key="5">
    <source>
        <dbReference type="ARBA" id="ARBA00022842"/>
    </source>
</evidence>
<gene>
    <name evidence="8" type="primary">acpS</name>
    <name evidence="10" type="ORF">FZC34_01660</name>
</gene>
<evidence type="ECO:0000256" key="3">
    <source>
        <dbReference type="ARBA" id="ARBA00022723"/>
    </source>
</evidence>
<dbReference type="HAMAP" id="MF_00101">
    <property type="entry name" value="AcpS"/>
    <property type="match status" value="1"/>
</dbReference>